<organism evidence="2 3">
    <name type="scientific">Planococcus versutus</name>
    <dbReference type="NCBI Taxonomy" id="1302659"/>
    <lineage>
        <taxon>Bacteria</taxon>
        <taxon>Bacillati</taxon>
        <taxon>Bacillota</taxon>
        <taxon>Bacilli</taxon>
        <taxon>Bacillales</taxon>
        <taxon>Caryophanaceae</taxon>
        <taxon>Planococcus</taxon>
    </lineage>
</organism>
<keyword evidence="1" id="KW-0812">Transmembrane</keyword>
<keyword evidence="3" id="KW-1185">Reference proteome</keyword>
<dbReference type="OrthoDB" id="2427691at2"/>
<feature type="transmembrane region" description="Helical" evidence="1">
    <location>
        <begin position="41"/>
        <end position="58"/>
    </location>
</feature>
<evidence type="ECO:0000313" key="2">
    <source>
        <dbReference type="EMBL" id="ANU27040.1"/>
    </source>
</evidence>
<gene>
    <name evidence="2" type="ORF">I858_008550</name>
</gene>
<sequence>MEFNLGNGVSLHLPAFPITISAIIIIGLLIRWSKQLETRRFTIFFYFLISALITPLYSQSTENGVFELWFPIGFLFIAAYLYSSKRYHPAKIKASALGLCVALYQLVFQYLG</sequence>
<protein>
    <submittedName>
        <fullName evidence="2">Uncharacterized protein</fullName>
    </submittedName>
</protein>
<feature type="transmembrane region" description="Helical" evidence="1">
    <location>
        <begin position="12"/>
        <end position="29"/>
    </location>
</feature>
<keyword evidence="1" id="KW-1133">Transmembrane helix</keyword>
<dbReference type="RefSeq" id="WP_049693750.1">
    <property type="nucleotide sequence ID" value="NZ_CP016540.2"/>
</dbReference>
<evidence type="ECO:0000313" key="3">
    <source>
        <dbReference type="Proteomes" id="UP000053354"/>
    </source>
</evidence>
<name>A0A1B1S1H8_9BACL</name>
<dbReference type="EMBL" id="CP016540">
    <property type="protein sequence ID" value="ANU27040.1"/>
    <property type="molecule type" value="Genomic_DNA"/>
</dbReference>
<dbReference type="KEGG" id="pll:I858_008550"/>
<proteinExistence type="predicted"/>
<accession>A0A1B1S1H8</accession>
<dbReference type="AlphaFoldDB" id="A0A1B1S1H8"/>
<evidence type="ECO:0000256" key="1">
    <source>
        <dbReference type="SAM" id="Phobius"/>
    </source>
</evidence>
<feature type="transmembrane region" description="Helical" evidence="1">
    <location>
        <begin position="64"/>
        <end position="82"/>
    </location>
</feature>
<keyword evidence="1" id="KW-0472">Membrane</keyword>
<reference evidence="2" key="1">
    <citation type="submission" date="2016-10" db="EMBL/GenBank/DDBJ databases">
        <authorList>
            <person name="See-Too W.S."/>
        </authorList>
    </citation>
    <scope>NUCLEOTIDE SEQUENCE</scope>
    <source>
        <strain evidence="2">L10.15</strain>
    </source>
</reference>
<dbReference type="STRING" id="1302659.I858_008550"/>
<dbReference type="Proteomes" id="UP000053354">
    <property type="component" value="Chromosome"/>
</dbReference>